<protein>
    <recommendedName>
        <fullName evidence="2">Methyltransferase type 11 domain-containing protein</fullName>
    </recommendedName>
</protein>
<proteinExistence type="predicted"/>
<evidence type="ECO:0008006" key="2">
    <source>
        <dbReference type="Google" id="ProtNLM"/>
    </source>
</evidence>
<sequence>MLTPQNDPTENIDAENNITADAPKFVLDKVAFFGRTRKEYEQMFNLDLSEWQGKSILDCPSGPASFIAEATAQGVQAIGCDPLYGTEAEVLIEQGKKDIEQFRQRSNQVNQLFDFSAWGGEDNFFSEKLMALQRFATDYKTGLADQRYISAALPNLPFPDQSFDLVLSANFLFIYSDFQAGGLLPNSALDYPFHRQAVLELFRVCRQEARIYPVKTRNHKQVHPYLNELLADLNPMNISASLELVRYQDKAEANLMLKLRPSL</sequence>
<dbReference type="STRING" id="395961.Cyan7425_0224"/>
<dbReference type="InterPro" id="IPR029063">
    <property type="entry name" value="SAM-dependent_MTases_sf"/>
</dbReference>
<dbReference type="Gene3D" id="3.40.50.150">
    <property type="entry name" value="Vaccinia Virus protein VP39"/>
    <property type="match status" value="1"/>
</dbReference>
<gene>
    <name evidence="1" type="ordered locus">Cyan7425_0224</name>
</gene>
<dbReference type="KEGG" id="cyn:Cyan7425_0224"/>
<dbReference type="HOGENOM" id="CLU_077876_1_0_3"/>
<organism evidence="1">
    <name type="scientific">Cyanothece sp. (strain PCC 7425 / ATCC 29141)</name>
    <dbReference type="NCBI Taxonomy" id="395961"/>
    <lineage>
        <taxon>Bacteria</taxon>
        <taxon>Bacillati</taxon>
        <taxon>Cyanobacteriota</taxon>
        <taxon>Cyanophyceae</taxon>
        <taxon>Gomontiellales</taxon>
        <taxon>Cyanothecaceae</taxon>
        <taxon>Cyanothece</taxon>
    </lineage>
</organism>
<dbReference type="OrthoDB" id="9787807at2"/>
<reference evidence="1" key="1">
    <citation type="submission" date="2009-01" db="EMBL/GenBank/DDBJ databases">
        <title>Complete sequence of chromosome Cyanothece sp. PCC 7425.</title>
        <authorList>
            <consortium name="US DOE Joint Genome Institute"/>
            <person name="Lucas S."/>
            <person name="Copeland A."/>
            <person name="Lapidus A."/>
            <person name="Glavina del Rio T."/>
            <person name="Dalin E."/>
            <person name="Tice H."/>
            <person name="Bruce D."/>
            <person name="Goodwin L."/>
            <person name="Pitluck S."/>
            <person name="Sims D."/>
            <person name="Meineke L."/>
            <person name="Brettin T."/>
            <person name="Detter J.C."/>
            <person name="Han C."/>
            <person name="Larimer F."/>
            <person name="Land M."/>
            <person name="Hauser L."/>
            <person name="Kyrpides N."/>
            <person name="Ovchinnikova G."/>
            <person name="Liberton M."/>
            <person name="Stoeckel J."/>
            <person name="Banerjee A."/>
            <person name="Singh A."/>
            <person name="Page L."/>
            <person name="Sato H."/>
            <person name="Zhao L."/>
            <person name="Sherman L."/>
            <person name="Pakrasi H."/>
            <person name="Richardson P."/>
        </authorList>
    </citation>
    <scope>NUCLEOTIDE SEQUENCE</scope>
    <source>
        <strain evidence="1">PCC 7425</strain>
    </source>
</reference>
<dbReference type="eggNOG" id="COG2226">
    <property type="taxonomic scope" value="Bacteria"/>
</dbReference>
<dbReference type="SUPFAM" id="SSF53335">
    <property type="entry name" value="S-adenosyl-L-methionine-dependent methyltransferases"/>
    <property type="match status" value="1"/>
</dbReference>
<dbReference type="EMBL" id="CP001344">
    <property type="protein sequence ID" value="ACL42620.1"/>
    <property type="molecule type" value="Genomic_DNA"/>
</dbReference>
<dbReference type="AlphaFoldDB" id="B8HRW1"/>
<name>B8HRW1_CYAP4</name>
<accession>B8HRW1</accession>
<evidence type="ECO:0000313" key="1">
    <source>
        <dbReference type="EMBL" id="ACL42620.1"/>
    </source>
</evidence>